<feature type="compositionally biased region" description="Basic and acidic residues" evidence="1">
    <location>
        <begin position="118"/>
        <end position="128"/>
    </location>
</feature>
<sequence length="134" mass="14818">MKTSCPFKLTSRPDSRGNKKNKRGNFSPSHPQLLAGQLADDTDGGGEAGIENGLLLRHPSVQTTCSGSFWCTVVCTLVRLCMEEHQQLRDEQQGQHDSYCVKVSRSKCLNSQKRKKRGSEGGRARGEREEEVGP</sequence>
<evidence type="ECO:0000256" key="1">
    <source>
        <dbReference type="SAM" id="MobiDB-lite"/>
    </source>
</evidence>
<dbReference type="Ensembl" id="ENSCVAT00000011213.1">
    <property type="protein sequence ID" value="ENSCVAP00000021671.1"/>
    <property type="gene ID" value="ENSCVAG00000003870.1"/>
</dbReference>
<dbReference type="AlphaFoldDB" id="A0A3Q2DPE3"/>
<protein>
    <submittedName>
        <fullName evidence="2">Uncharacterized protein</fullName>
    </submittedName>
</protein>
<dbReference type="GeneTree" id="ENSGT00940000180279"/>
<keyword evidence="3" id="KW-1185">Reference proteome</keyword>
<dbReference type="Proteomes" id="UP000265020">
    <property type="component" value="Unassembled WGS sequence"/>
</dbReference>
<reference evidence="2" key="2">
    <citation type="submission" date="2025-09" db="UniProtKB">
        <authorList>
            <consortium name="Ensembl"/>
        </authorList>
    </citation>
    <scope>IDENTIFICATION</scope>
</reference>
<proteinExistence type="predicted"/>
<evidence type="ECO:0000313" key="2">
    <source>
        <dbReference type="Ensembl" id="ENSCVAP00000021671.1"/>
    </source>
</evidence>
<accession>A0A3Q2DPE3</accession>
<feature type="region of interest" description="Disordered" evidence="1">
    <location>
        <begin position="110"/>
        <end position="134"/>
    </location>
</feature>
<feature type="region of interest" description="Disordered" evidence="1">
    <location>
        <begin position="1"/>
        <end position="51"/>
    </location>
</feature>
<reference evidence="2" key="1">
    <citation type="submission" date="2025-08" db="UniProtKB">
        <authorList>
            <consortium name="Ensembl"/>
        </authorList>
    </citation>
    <scope>IDENTIFICATION</scope>
</reference>
<evidence type="ECO:0000313" key="3">
    <source>
        <dbReference type="Proteomes" id="UP000265020"/>
    </source>
</evidence>
<name>A0A3Q2DPE3_CYPVA</name>
<organism evidence="2 3">
    <name type="scientific">Cyprinodon variegatus</name>
    <name type="common">Sheepshead minnow</name>
    <dbReference type="NCBI Taxonomy" id="28743"/>
    <lineage>
        <taxon>Eukaryota</taxon>
        <taxon>Metazoa</taxon>
        <taxon>Chordata</taxon>
        <taxon>Craniata</taxon>
        <taxon>Vertebrata</taxon>
        <taxon>Euteleostomi</taxon>
        <taxon>Actinopterygii</taxon>
        <taxon>Neopterygii</taxon>
        <taxon>Teleostei</taxon>
        <taxon>Neoteleostei</taxon>
        <taxon>Acanthomorphata</taxon>
        <taxon>Ovalentaria</taxon>
        <taxon>Atherinomorphae</taxon>
        <taxon>Cyprinodontiformes</taxon>
        <taxon>Cyprinodontidae</taxon>
        <taxon>Cyprinodon</taxon>
    </lineage>
</organism>